<dbReference type="InterPro" id="IPR001898">
    <property type="entry name" value="SLC13A/DASS"/>
</dbReference>
<dbReference type="GO" id="GO:0015141">
    <property type="term" value="F:succinate transmembrane transporter activity"/>
    <property type="evidence" value="ECO:0007669"/>
    <property type="project" value="TreeGrafter"/>
</dbReference>
<comment type="similarity">
    <text evidence="2">Belongs to the SLC13A/DASS transporter (TC 2.A.47) family. NADC subfamily.</text>
</comment>
<feature type="transmembrane region" description="Helical" evidence="6">
    <location>
        <begin position="229"/>
        <end position="247"/>
    </location>
</feature>
<sequence length="470" mass="52994">MKMEGRCAYVVLIMAAFWMTEAIPLAITSLIPVFLFPILGILGTSKVCIVYLKETNMMFIGGLIVAIAVEHCNLHKRIALRVLLWVGTAQKWWGVPFEQYLDNDDGMKPGYRRARVGCLLAVAYSANIGGTGTINGTGPNLVLKSVLDRMYGIGTGLNYGTWMAFNIPGMLLNIFIAWLWLQGVLFFIEWRERRNQPKKKVKTLEVEKAEKAARSVIVKKYEELGSISFHEFMTLTLFIILILLWLFRQPQFIPGWGDWIKGDRYELSLLVLFPMFHLSLREIHDFEDLEVKDATAAMLIVVFLFIIPAKPKFWCFRESLDGPSESSEALLNWRVVHEKLPWGVVLLLGGGFAMAEASEKSCLSYWLGQKLGTLGFLSPAALVFIITIMTALITEVASNTATATIIMPVLAQLVRYHFHPLSYLLSTIAAFRKFLISLNVKKNMNKIAPANSKLHLPVVVVITKSRFPQM</sequence>
<feature type="transmembrane region" description="Helical" evidence="6">
    <location>
        <begin position="116"/>
        <end position="134"/>
    </location>
</feature>
<keyword evidence="4 6" id="KW-1133">Transmembrane helix</keyword>
<dbReference type="Proteomes" id="UP000677054">
    <property type="component" value="Unassembled WGS sequence"/>
</dbReference>
<dbReference type="EMBL" id="LR900500">
    <property type="protein sequence ID" value="CAD7245893.1"/>
    <property type="molecule type" value="Genomic_DNA"/>
</dbReference>
<feature type="transmembrane region" description="Helical" evidence="6">
    <location>
        <begin position="413"/>
        <end position="435"/>
    </location>
</feature>
<evidence type="ECO:0000313" key="8">
    <source>
        <dbReference type="Proteomes" id="UP000677054"/>
    </source>
</evidence>
<evidence type="ECO:0000256" key="2">
    <source>
        <dbReference type="ARBA" id="ARBA00006772"/>
    </source>
</evidence>
<evidence type="ECO:0000313" key="7">
    <source>
        <dbReference type="EMBL" id="CAD7245893.1"/>
    </source>
</evidence>
<dbReference type="GO" id="GO:0005886">
    <property type="term" value="C:plasma membrane"/>
    <property type="evidence" value="ECO:0007669"/>
    <property type="project" value="TreeGrafter"/>
</dbReference>
<feature type="transmembrane region" description="Helical" evidence="6">
    <location>
        <begin position="7"/>
        <end position="27"/>
    </location>
</feature>
<dbReference type="PANTHER" id="PTHR10283:SF82">
    <property type="entry name" value="SOLUTE CARRIER FAMILY 13 MEMBER 2"/>
    <property type="match status" value="1"/>
</dbReference>
<dbReference type="GO" id="GO:0015137">
    <property type="term" value="F:citrate transmembrane transporter activity"/>
    <property type="evidence" value="ECO:0007669"/>
    <property type="project" value="TreeGrafter"/>
</dbReference>
<evidence type="ECO:0000256" key="1">
    <source>
        <dbReference type="ARBA" id="ARBA00004141"/>
    </source>
</evidence>
<keyword evidence="5 6" id="KW-0472">Membrane</keyword>
<evidence type="ECO:0000256" key="4">
    <source>
        <dbReference type="ARBA" id="ARBA00022989"/>
    </source>
</evidence>
<dbReference type="Pfam" id="PF00939">
    <property type="entry name" value="Na_sulph_symp"/>
    <property type="match status" value="2"/>
</dbReference>
<protein>
    <submittedName>
        <fullName evidence="7">Uncharacterized protein</fullName>
    </submittedName>
</protein>
<keyword evidence="3 6" id="KW-0812">Transmembrane</keyword>
<dbReference type="OrthoDB" id="6493944at2759"/>
<feature type="transmembrane region" description="Helical" evidence="6">
    <location>
        <begin position="33"/>
        <end position="52"/>
    </location>
</feature>
<evidence type="ECO:0000256" key="5">
    <source>
        <dbReference type="ARBA" id="ARBA00023136"/>
    </source>
</evidence>
<dbReference type="AlphaFoldDB" id="A0A7R8X8B0"/>
<keyword evidence="8" id="KW-1185">Reference proteome</keyword>
<feature type="transmembrane region" description="Helical" evidence="6">
    <location>
        <begin position="170"/>
        <end position="190"/>
    </location>
</feature>
<feature type="transmembrane region" description="Helical" evidence="6">
    <location>
        <begin position="296"/>
        <end position="314"/>
    </location>
</feature>
<name>A0A7R8X8B0_9CRUS</name>
<reference evidence="7" key="1">
    <citation type="submission" date="2020-11" db="EMBL/GenBank/DDBJ databases">
        <authorList>
            <person name="Tran Van P."/>
        </authorList>
    </citation>
    <scope>NUCLEOTIDE SEQUENCE</scope>
</reference>
<organism evidence="7">
    <name type="scientific">Darwinula stevensoni</name>
    <dbReference type="NCBI Taxonomy" id="69355"/>
    <lineage>
        <taxon>Eukaryota</taxon>
        <taxon>Metazoa</taxon>
        <taxon>Ecdysozoa</taxon>
        <taxon>Arthropoda</taxon>
        <taxon>Crustacea</taxon>
        <taxon>Oligostraca</taxon>
        <taxon>Ostracoda</taxon>
        <taxon>Podocopa</taxon>
        <taxon>Podocopida</taxon>
        <taxon>Darwinulocopina</taxon>
        <taxon>Darwinuloidea</taxon>
        <taxon>Darwinulidae</taxon>
        <taxon>Darwinula</taxon>
    </lineage>
</organism>
<dbReference type="PANTHER" id="PTHR10283">
    <property type="entry name" value="SOLUTE CARRIER FAMILY 13 MEMBER"/>
    <property type="match status" value="1"/>
</dbReference>
<evidence type="ECO:0000256" key="6">
    <source>
        <dbReference type="SAM" id="Phobius"/>
    </source>
</evidence>
<evidence type="ECO:0000256" key="3">
    <source>
        <dbReference type="ARBA" id="ARBA00022692"/>
    </source>
</evidence>
<dbReference type="EMBL" id="CAJPEV010000983">
    <property type="protein sequence ID" value="CAG0889919.1"/>
    <property type="molecule type" value="Genomic_DNA"/>
</dbReference>
<gene>
    <name evidence="7" type="ORF">DSTB1V02_LOCUS5759</name>
</gene>
<comment type="subcellular location">
    <subcellularLocation>
        <location evidence="1">Membrane</location>
        <topology evidence="1">Multi-pass membrane protein</topology>
    </subcellularLocation>
</comment>
<proteinExistence type="inferred from homology"/>
<accession>A0A7R8X8B0</accession>
<feature type="transmembrane region" description="Helical" evidence="6">
    <location>
        <begin position="371"/>
        <end position="393"/>
    </location>
</feature>